<reference evidence="1" key="1">
    <citation type="submission" date="2022-06" db="EMBL/GenBank/DDBJ databases">
        <title>Alkalimarinus sp. nov., isolated from gut of a Alitta virens.</title>
        <authorList>
            <person name="Yang A.I."/>
            <person name="Shin N.-R."/>
        </authorList>
    </citation>
    <scope>NUCLEOTIDE SEQUENCE</scope>
    <source>
        <strain evidence="1">A2M4</strain>
    </source>
</reference>
<dbReference type="EMBL" id="CP100390">
    <property type="protein sequence ID" value="UZE96638.1"/>
    <property type="molecule type" value="Genomic_DNA"/>
</dbReference>
<gene>
    <name evidence="1" type="ORF">NKI27_02480</name>
</gene>
<evidence type="ECO:0008006" key="3">
    <source>
        <dbReference type="Google" id="ProtNLM"/>
    </source>
</evidence>
<dbReference type="Proteomes" id="UP001163739">
    <property type="component" value="Chromosome"/>
</dbReference>
<evidence type="ECO:0000313" key="1">
    <source>
        <dbReference type="EMBL" id="UZE96638.1"/>
    </source>
</evidence>
<proteinExistence type="predicted"/>
<organism evidence="1 2">
    <name type="scientific">Alkalimarinus alittae</name>
    <dbReference type="NCBI Taxonomy" id="2961619"/>
    <lineage>
        <taxon>Bacteria</taxon>
        <taxon>Pseudomonadati</taxon>
        <taxon>Pseudomonadota</taxon>
        <taxon>Gammaproteobacteria</taxon>
        <taxon>Alteromonadales</taxon>
        <taxon>Alteromonadaceae</taxon>
        <taxon>Alkalimarinus</taxon>
    </lineage>
</organism>
<sequence length="609" mass="65993">MDVNAKTILISSILSLAVTGCGGGSGGSASPSTAKSSDKSDASISGAVADGYLYGATVCLDMNDNKLCDQGEPTATSGNNGQYTLLNVNAEDAEKHGVVVEVSATTIDEDTGSAVGKSYVLTSPPGKYAFVSPLSTLVHTTMDMLKTTESDAEQVVKQNMVFDRPDISLFKDYIKAANEAPYQQLHKIAQIAAYILGQNHQSFNEAVQRDGLDADEQSVAVHNLLVQHVFSQLVSIKAIAAAKVDNSAFTEVELAALDVELNTTNIKNRLEKETEVNAATTNFDIKNVFEKEGGLSSIDKYDCDKDCTYENDTITLSVNDDLTYDWEHTQKAYQSGAWSPVPTTNYHWDRSDILVDGEWAYHDAKKTGSKQTEVASNQVALMPLEVISYIQLDITDKKIVPFLASSKNLNISEDIVREVAGSNAAFGSGAKAYLSSVMASADIYQVSLDNDFDSCVGTTIPWIDETTNCNNVTSGDPREELLTLEALFSNTNDKEIHASKYAVTLNRENAGSQRGTAKISLNNSSSSSINSTWEIRDASPGITIVAIQIPAKMKKLDGWYDFGQTEVFFTVIDGYLRAGEFTPIGAVTEWTGYEFNSVAMDNILDQFNL</sequence>
<dbReference type="PROSITE" id="PS51257">
    <property type="entry name" value="PROKAR_LIPOPROTEIN"/>
    <property type="match status" value="1"/>
</dbReference>
<protein>
    <recommendedName>
        <fullName evidence="3">Lipoprotein</fullName>
    </recommendedName>
</protein>
<name>A0ABY6N3F5_9ALTE</name>
<evidence type="ECO:0000313" key="2">
    <source>
        <dbReference type="Proteomes" id="UP001163739"/>
    </source>
</evidence>
<keyword evidence="2" id="KW-1185">Reference proteome</keyword>
<accession>A0ABY6N3F5</accession>
<dbReference type="RefSeq" id="WP_265048122.1">
    <property type="nucleotide sequence ID" value="NZ_CP100390.1"/>
</dbReference>